<feature type="compositionally biased region" description="Basic residues" evidence="1">
    <location>
        <begin position="13"/>
        <end position="28"/>
    </location>
</feature>
<gene>
    <name evidence="2" type="ORF">V6N11_080340</name>
</gene>
<organism evidence="2 3">
    <name type="scientific">Hibiscus sabdariffa</name>
    <name type="common">roselle</name>
    <dbReference type="NCBI Taxonomy" id="183260"/>
    <lineage>
        <taxon>Eukaryota</taxon>
        <taxon>Viridiplantae</taxon>
        <taxon>Streptophyta</taxon>
        <taxon>Embryophyta</taxon>
        <taxon>Tracheophyta</taxon>
        <taxon>Spermatophyta</taxon>
        <taxon>Magnoliopsida</taxon>
        <taxon>eudicotyledons</taxon>
        <taxon>Gunneridae</taxon>
        <taxon>Pentapetalae</taxon>
        <taxon>rosids</taxon>
        <taxon>malvids</taxon>
        <taxon>Malvales</taxon>
        <taxon>Malvaceae</taxon>
        <taxon>Malvoideae</taxon>
        <taxon>Hibiscus</taxon>
    </lineage>
</organism>
<proteinExistence type="predicted"/>
<accession>A0ABR2R7E8</accession>
<protein>
    <submittedName>
        <fullName evidence="2">Uncharacterized protein</fullName>
    </submittedName>
</protein>
<name>A0ABR2R7E8_9ROSI</name>
<dbReference type="Proteomes" id="UP001396334">
    <property type="component" value="Unassembled WGS sequence"/>
</dbReference>
<dbReference type="EMBL" id="JBBPBN010000025">
    <property type="protein sequence ID" value="KAK9008863.1"/>
    <property type="molecule type" value="Genomic_DNA"/>
</dbReference>
<comment type="caution">
    <text evidence="2">The sequence shown here is derived from an EMBL/GenBank/DDBJ whole genome shotgun (WGS) entry which is preliminary data.</text>
</comment>
<evidence type="ECO:0000313" key="3">
    <source>
        <dbReference type="Proteomes" id="UP001396334"/>
    </source>
</evidence>
<sequence length="94" mass="11017">MFLQDVMGETPKPHKHTKERRKKDRALRRDKKFKKDLESSEFSVRSLSDYDLTDRWTIAIKEARKAIELGKSLGVQIEGDESEVVRDLAVLDWN</sequence>
<reference evidence="2 3" key="1">
    <citation type="journal article" date="2024" name="G3 (Bethesda)">
        <title>Genome assembly of Hibiscus sabdariffa L. provides insights into metabolisms of medicinal natural products.</title>
        <authorList>
            <person name="Kim T."/>
        </authorList>
    </citation>
    <scope>NUCLEOTIDE SEQUENCE [LARGE SCALE GENOMIC DNA]</scope>
    <source>
        <strain evidence="2">TK-2024</strain>
        <tissue evidence="2">Old leaves</tissue>
    </source>
</reference>
<evidence type="ECO:0000313" key="2">
    <source>
        <dbReference type="EMBL" id="KAK9008863.1"/>
    </source>
</evidence>
<keyword evidence="3" id="KW-1185">Reference proteome</keyword>
<evidence type="ECO:0000256" key="1">
    <source>
        <dbReference type="SAM" id="MobiDB-lite"/>
    </source>
</evidence>
<feature type="region of interest" description="Disordered" evidence="1">
    <location>
        <begin position="1"/>
        <end position="28"/>
    </location>
</feature>